<evidence type="ECO:0000313" key="3">
    <source>
        <dbReference type="Proteomes" id="UP000199169"/>
    </source>
</evidence>
<dbReference type="Proteomes" id="UP000199169">
    <property type="component" value="Unassembled WGS sequence"/>
</dbReference>
<dbReference type="RefSeq" id="WP_425394495.1">
    <property type="nucleotide sequence ID" value="NZ_FLQX01000144.1"/>
</dbReference>
<dbReference type="InterPro" id="IPR007450">
    <property type="entry name" value="BamE_dom"/>
</dbReference>
<evidence type="ECO:0000313" key="2">
    <source>
        <dbReference type="EMBL" id="SBT08874.1"/>
    </source>
</evidence>
<proteinExistence type="predicted"/>
<organism evidence="2 3">
    <name type="scientific">Candidatus Accumulibacter aalborgensis</name>
    <dbReference type="NCBI Taxonomy" id="1860102"/>
    <lineage>
        <taxon>Bacteria</taxon>
        <taxon>Pseudomonadati</taxon>
        <taxon>Pseudomonadota</taxon>
        <taxon>Betaproteobacteria</taxon>
        <taxon>Candidatus Accumulibacter</taxon>
    </lineage>
</organism>
<accession>A0A1A8XV28</accession>
<reference evidence="2 3" key="1">
    <citation type="submission" date="2016-06" db="EMBL/GenBank/DDBJ databases">
        <authorList>
            <person name="Kjaerup R.B."/>
            <person name="Dalgaard T.S."/>
            <person name="Juul-Madsen H.R."/>
        </authorList>
    </citation>
    <scope>NUCLEOTIDE SEQUENCE [LARGE SCALE GENOMIC DNA]</scope>
    <source>
        <strain evidence="2">3</strain>
    </source>
</reference>
<dbReference type="STRING" id="1860102.ACCAA_650002"/>
<dbReference type="GO" id="GO:0019867">
    <property type="term" value="C:outer membrane"/>
    <property type="evidence" value="ECO:0007669"/>
    <property type="project" value="InterPro"/>
</dbReference>
<dbReference type="AlphaFoldDB" id="A0A1A8XV28"/>
<dbReference type="Pfam" id="PF04355">
    <property type="entry name" value="BamE"/>
    <property type="match status" value="1"/>
</dbReference>
<sequence length="76" mass="8250">MEQGKACSASSWQEVRQVLTEEDCGKVRPGMSTDEVPYLLGQPAHQGPVLAEAGNRLGLEDEGRLGNGVVLQRPFR</sequence>
<keyword evidence="3" id="KW-1185">Reference proteome</keyword>
<protein>
    <recommendedName>
        <fullName evidence="1">Outer membrane protein assembly factor BamE domain-containing protein</fullName>
    </recommendedName>
</protein>
<dbReference type="EMBL" id="FLQX01000144">
    <property type="protein sequence ID" value="SBT08874.1"/>
    <property type="molecule type" value="Genomic_DNA"/>
</dbReference>
<evidence type="ECO:0000259" key="1">
    <source>
        <dbReference type="Pfam" id="PF04355"/>
    </source>
</evidence>
<name>A0A1A8XV28_9PROT</name>
<gene>
    <name evidence="2" type="ORF">ACCAA_650002</name>
</gene>
<feature type="domain" description="Outer membrane protein assembly factor BamE" evidence="1">
    <location>
        <begin position="18"/>
        <end position="49"/>
    </location>
</feature>